<name>A0ABN0RAN6_MYCUL</name>
<proteinExistence type="predicted"/>
<accession>A0ABN0RAN6</accession>
<protein>
    <submittedName>
        <fullName evidence="1">Alanine rich dehydrogenase domain protein</fullName>
    </submittedName>
</protein>
<sequence length="42" mass="4599">MRLAVPHISYANPLPDRPAAIAYRDLRQTCAELEHGHPGSAC</sequence>
<reference evidence="1 2" key="1">
    <citation type="submission" date="2014-01" db="EMBL/GenBank/DDBJ databases">
        <authorList>
            <person name="Dobos K."/>
            <person name="Lenaerts A."/>
            <person name="Ordway D."/>
            <person name="DeGroote M.A."/>
            <person name="Parker T."/>
            <person name="Sizemore C."/>
            <person name="Tallon L.J."/>
            <person name="Sadzewicz L.K."/>
            <person name="Sengamalay N."/>
            <person name="Fraser C.M."/>
            <person name="Hine E."/>
            <person name="Shefchek K.A."/>
            <person name="Das S.P."/>
            <person name="Tettelin H."/>
        </authorList>
    </citation>
    <scope>NUCLEOTIDE SEQUENCE [LARGE SCALE GENOMIC DNA]</scope>
    <source>
        <strain evidence="1 2">Harvey</strain>
    </source>
</reference>
<organism evidence="1 2">
    <name type="scientific">Mycobacterium ulcerans str. Harvey</name>
    <dbReference type="NCBI Taxonomy" id="1299332"/>
    <lineage>
        <taxon>Bacteria</taxon>
        <taxon>Bacillati</taxon>
        <taxon>Actinomycetota</taxon>
        <taxon>Actinomycetes</taxon>
        <taxon>Mycobacteriales</taxon>
        <taxon>Mycobacteriaceae</taxon>
        <taxon>Mycobacterium</taxon>
        <taxon>Mycobacterium ulcerans group</taxon>
    </lineage>
</organism>
<dbReference type="Proteomes" id="UP000020681">
    <property type="component" value="Unassembled WGS sequence"/>
</dbReference>
<gene>
    <name evidence="1" type="ORF">I551_8591</name>
</gene>
<evidence type="ECO:0000313" key="1">
    <source>
        <dbReference type="EMBL" id="EUA94147.1"/>
    </source>
</evidence>
<comment type="caution">
    <text evidence="1">The sequence shown here is derived from an EMBL/GenBank/DDBJ whole genome shotgun (WGS) entry which is preliminary data.</text>
</comment>
<keyword evidence="2" id="KW-1185">Reference proteome</keyword>
<dbReference type="EMBL" id="JAOL01000014">
    <property type="protein sequence ID" value="EUA94147.1"/>
    <property type="molecule type" value="Genomic_DNA"/>
</dbReference>
<evidence type="ECO:0000313" key="2">
    <source>
        <dbReference type="Proteomes" id="UP000020681"/>
    </source>
</evidence>